<dbReference type="EMBL" id="VYWW01000031">
    <property type="protein sequence ID" value="KAA9321319.1"/>
    <property type="molecule type" value="Genomic_DNA"/>
</dbReference>
<dbReference type="OrthoDB" id="9807853at2"/>
<dbReference type="PROSITE" id="PS51459">
    <property type="entry name" value="FIDO"/>
    <property type="match status" value="1"/>
</dbReference>
<evidence type="ECO:0000313" key="3">
    <source>
        <dbReference type="EMBL" id="MEL0565990.1"/>
    </source>
</evidence>
<reference evidence="2 4" key="1">
    <citation type="submission" date="2019-09" db="EMBL/GenBank/DDBJ databases">
        <title>Draft genome sequence assemblies of isolates from the urinary tract.</title>
        <authorList>
            <person name="Mores C.R."/>
            <person name="Putonti C."/>
            <person name="Wolfe A.J."/>
        </authorList>
    </citation>
    <scope>NUCLEOTIDE SEQUENCE [LARGE SCALE GENOMIC DNA]</scope>
    <source>
        <strain evidence="2 4">UMB246</strain>
    </source>
</reference>
<keyword evidence="5" id="KW-1185">Reference proteome</keyword>
<dbReference type="Gene3D" id="1.10.3290.10">
    <property type="entry name" value="Fido-like domain"/>
    <property type="match status" value="1"/>
</dbReference>
<dbReference type="InterPro" id="IPR036597">
    <property type="entry name" value="Fido-like_dom_sf"/>
</dbReference>
<dbReference type="GeneID" id="31742111"/>
<evidence type="ECO:0000259" key="1">
    <source>
        <dbReference type="PROSITE" id="PS51459"/>
    </source>
</evidence>
<dbReference type="InterPro" id="IPR003812">
    <property type="entry name" value="Fido"/>
</dbReference>
<gene>
    <name evidence="3" type="ORF">AAC431_08735</name>
    <name evidence="2" type="ORF">F6H94_06750</name>
</gene>
<sequence>MILQNKYSLTTDQNRRLAIQNLTRLVYTNSRFEGLTTTLPQTQTIIDGLGVDGVSIDDINTIVQLKRGWQYIINDPEPLTFNKMKSINKIVALHDALEPGAIRTGSSQVVLAADATYTPEIPDETKEKEYFEDLMSKDISTTDKAMTLMYHNMRNQIFWDGNKRSATLAANKIMIDGGAGLLNVPLDKWGKWNELISDYYRTNKMERIKDWTYQNGIQGIDLDQKQRTQNNAEEQLNRVYAKKFLKENHFATNKSNISKMVKNIEIDRKNAK</sequence>
<protein>
    <submittedName>
        <fullName evidence="2">Fic family protein</fullName>
    </submittedName>
</protein>
<organism evidence="2 4">
    <name type="scientific">Lactobacillus jensenii</name>
    <dbReference type="NCBI Taxonomy" id="109790"/>
    <lineage>
        <taxon>Bacteria</taxon>
        <taxon>Bacillati</taxon>
        <taxon>Bacillota</taxon>
        <taxon>Bacilli</taxon>
        <taxon>Lactobacillales</taxon>
        <taxon>Lactobacillaceae</taxon>
        <taxon>Lactobacillus</taxon>
    </lineage>
</organism>
<dbReference type="Pfam" id="PF02661">
    <property type="entry name" value="Fic"/>
    <property type="match status" value="1"/>
</dbReference>
<dbReference type="AlphaFoldDB" id="A0A5N1I7X9"/>
<dbReference type="Proteomes" id="UP001385848">
    <property type="component" value="Unassembled WGS sequence"/>
</dbReference>
<reference evidence="3 5" key="2">
    <citation type="submission" date="2024-04" db="EMBL/GenBank/DDBJ databases">
        <title>Three lactobacilli isolated from voided urine samples from females with type 2 diabetes.</title>
        <authorList>
            <person name="Kula A."/>
            <person name="Stegman N."/>
            <person name="Putonti C."/>
        </authorList>
    </citation>
    <scope>NUCLEOTIDE SEQUENCE [LARGE SCALE GENOMIC DNA]</scope>
    <source>
        <strain evidence="3 5">1855</strain>
    </source>
</reference>
<dbReference type="RefSeq" id="WP_003654455.1">
    <property type="nucleotide sequence ID" value="NZ_CATOUW010000020.1"/>
</dbReference>
<proteinExistence type="predicted"/>
<evidence type="ECO:0000313" key="4">
    <source>
        <dbReference type="Proteomes" id="UP000327236"/>
    </source>
</evidence>
<evidence type="ECO:0000313" key="2">
    <source>
        <dbReference type="EMBL" id="KAA9321319.1"/>
    </source>
</evidence>
<accession>A0A5N1I7X9</accession>
<dbReference type="EMBL" id="JBBVUL010000024">
    <property type="protein sequence ID" value="MEL0565990.1"/>
    <property type="molecule type" value="Genomic_DNA"/>
</dbReference>
<evidence type="ECO:0000313" key="5">
    <source>
        <dbReference type="Proteomes" id="UP001385848"/>
    </source>
</evidence>
<dbReference type="Proteomes" id="UP000327236">
    <property type="component" value="Unassembled WGS sequence"/>
</dbReference>
<feature type="domain" description="Fido" evidence="1">
    <location>
        <begin position="85"/>
        <end position="214"/>
    </location>
</feature>
<dbReference type="KEGG" id="lje:BUE77_00175"/>
<name>A0A5N1I7X9_LACJE</name>
<dbReference type="SUPFAM" id="SSF140931">
    <property type="entry name" value="Fic-like"/>
    <property type="match status" value="1"/>
</dbReference>
<comment type="caution">
    <text evidence="2">The sequence shown here is derived from an EMBL/GenBank/DDBJ whole genome shotgun (WGS) entry which is preliminary data.</text>
</comment>